<dbReference type="Gene3D" id="2.40.50.140">
    <property type="entry name" value="Nucleic acid-binding proteins"/>
    <property type="match status" value="1"/>
</dbReference>
<dbReference type="GO" id="GO:0006370">
    <property type="term" value="P:7-methylguanosine mRNA capping"/>
    <property type="evidence" value="ECO:0007669"/>
    <property type="project" value="UniProtKB-KW"/>
</dbReference>
<keyword evidence="7" id="KW-0342">GTP-binding</keyword>
<keyword evidence="5" id="KW-0547">Nucleotide-binding</keyword>
<dbReference type="EMBL" id="MN739448">
    <property type="protein sequence ID" value="QHT04987.1"/>
    <property type="molecule type" value="Genomic_DNA"/>
</dbReference>
<dbReference type="AlphaFoldDB" id="A0A6C0CL92"/>
<dbReference type="Pfam" id="PF03919">
    <property type="entry name" value="mRNA_cap_C"/>
    <property type="match status" value="1"/>
</dbReference>
<evidence type="ECO:0000256" key="3">
    <source>
        <dbReference type="ARBA" id="ARBA00022679"/>
    </source>
</evidence>
<dbReference type="GO" id="GO:0004484">
    <property type="term" value="F:mRNA guanylyltransferase activity"/>
    <property type="evidence" value="ECO:0007669"/>
    <property type="project" value="UniProtKB-EC"/>
</dbReference>
<dbReference type="SUPFAM" id="SSF50249">
    <property type="entry name" value="Nucleic acid-binding proteins"/>
    <property type="match status" value="1"/>
</dbReference>
<dbReference type="GO" id="GO:0005525">
    <property type="term" value="F:GTP binding"/>
    <property type="evidence" value="ECO:0007669"/>
    <property type="project" value="UniProtKB-KW"/>
</dbReference>
<dbReference type="InterPro" id="IPR013846">
    <property type="entry name" value="mRNA_cap_enzyme_C"/>
</dbReference>
<feature type="domain" description="mRNA capping enzyme adenylation" evidence="9">
    <location>
        <begin position="44"/>
        <end position="206"/>
    </location>
</feature>
<evidence type="ECO:0000256" key="2">
    <source>
        <dbReference type="ARBA" id="ARBA00022664"/>
    </source>
</evidence>
<evidence type="ECO:0000256" key="6">
    <source>
        <dbReference type="ARBA" id="ARBA00023042"/>
    </source>
</evidence>
<protein>
    <recommendedName>
        <fullName evidence="1">mRNA guanylyltransferase</fullName>
        <ecNumber evidence="1">2.7.7.50</ecNumber>
    </recommendedName>
</protein>
<evidence type="ECO:0000259" key="10">
    <source>
        <dbReference type="Pfam" id="PF03919"/>
    </source>
</evidence>
<evidence type="ECO:0000256" key="7">
    <source>
        <dbReference type="ARBA" id="ARBA00023134"/>
    </source>
</evidence>
<dbReference type="Gene3D" id="3.30.470.30">
    <property type="entry name" value="DNA ligase/mRNA capping enzyme"/>
    <property type="match status" value="1"/>
</dbReference>
<accession>A0A6C0CL92</accession>
<keyword evidence="3" id="KW-0808">Transferase</keyword>
<dbReference type="InterPro" id="IPR051029">
    <property type="entry name" value="mRNA_Capping_Enz/RNA_Phosphat"/>
</dbReference>
<evidence type="ECO:0000313" key="11">
    <source>
        <dbReference type="EMBL" id="QHT04987.1"/>
    </source>
</evidence>
<dbReference type="GO" id="GO:0005524">
    <property type="term" value="F:ATP binding"/>
    <property type="evidence" value="ECO:0007669"/>
    <property type="project" value="InterPro"/>
</dbReference>
<reference evidence="11" key="1">
    <citation type="journal article" date="2020" name="Nature">
        <title>Giant virus diversity and host interactions through global metagenomics.</title>
        <authorList>
            <person name="Schulz F."/>
            <person name="Roux S."/>
            <person name="Paez-Espino D."/>
            <person name="Jungbluth S."/>
            <person name="Walsh D.A."/>
            <person name="Denef V.J."/>
            <person name="McMahon K.D."/>
            <person name="Konstantinidis K.T."/>
            <person name="Eloe-Fadrosh E.A."/>
            <person name="Kyrpides N.C."/>
            <person name="Woyke T."/>
        </authorList>
    </citation>
    <scope>NUCLEOTIDE SEQUENCE</scope>
    <source>
        <strain evidence="11">GVMAG-M-3300021354-14</strain>
    </source>
</reference>
<dbReference type="PANTHER" id="PTHR10367:SF17">
    <property type="entry name" value="MRNA-CAPPING ENZYME"/>
    <property type="match status" value="1"/>
</dbReference>
<organism evidence="11">
    <name type="scientific">viral metagenome</name>
    <dbReference type="NCBI Taxonomy" id="1070528"/>
    <lineage>
        <taxon>unclassified sequences</taxon>
        <taxon>metagenomes</taxon>
        <taxon>organismal metagenomes</taxon>
    </lineage>
</organism>
<proteinExistence type="predicted"/>
<dbReference type="Pfam" id="PF01331">
    <property type="entry name" value="mRNA_cap_enzyme"/>
    <property type="match status" value="1"/>
</dbReference>
<dbReference type="InterPro" id="IPR001339">
    <property type="entry name" value="mRNA_cap_enzyme_adenylation"/>
</dbReference>
<name>A0A6C0CL92_9ZZZZ</name>
<dbReference type="InterPro" id="IPR012340">
    <property type="entry name" value="NA-bd_OB-fold"/>
</dbReference>
<dbReference type="EC" id="2.7.7.50" evidence="1"/>
<evidence type="ECO:0000256" key="5">
    <source>
        <dbReference type="ARBA" id="ARBA00022741"/>
    </source>
</evidence>
<feature type="domain" description="mRNA capping enzyme C-terminal" evidence="10">
    <location>
        <begin position="239"/>
        <end position="289"/>
    </location>
</feature>
<keyword evidence="4" id="KW-0548">Nucleotidyltransferase</keyword>
<evidence type="ECO:0000259" key="9">
    <source>
        <dbReference type="Pfam" id="PF01331"/>
    </source>
</evidence>
<keyword evidence="6" id="KW-0506">mRNA capping</keyword>
<evidence type="ECO:0000256" key="8">
    <source>
        <dbReference type="ARBA" id="ARBA00044624"/>
    </source>
</evidence>
<comment type="catalytic activity">
    <reaction evidence="8">
        <text>a 5'-end diphospho-ribonucleoside in mRNA + GTP + H(+) = a 5'-end (5'-triphosphoguanosine)-ribonucleoside in mRNA + diphosphate</text>
        <dbReference type="Rhea" id="RHEA:67012"/>
        <dbReference type="Rhea" id="RHEA-COMP:17165"/>
        <dbReference type="Rhea" id="RHEA-COMP:17166"/>
        <dbReference type="ChEBI" id="CHEBI:15378"/>
        <dbReference type="ChEBI" id="CHEBI:33019"/>
        <dbReference type="ChEBI" id="CHEBI:37565"/>
        <dbReference type="ChEBI" id="CHEBI:167616"/>
        <dbReference type="ChEBI" id="CHEBI:167617"/>
        <dbReference type="EC" id="2.7.7.50"/>
    </reaction>
    <physiologicalReaction direction="left-to-right" evidence="8">
        <dbReference type="Rhea" id="RHEA:67013"/>
    </physiologicalReaction>
</comment>
<dbReference type="SUPFAM" id="SSF56091">
    <property type="entry name" value="DNA ligase/mRNA capping enzyme, catalytic domain"/>
    <property type="match status" value="1"/>
</dbReference>
<evidence type="ECO:0000256" key="4">
    <source>
        <dbReference type="ARBA" id="ARBA00022695"/>
    </source>
</evidence>
<evidence type="ECO:0000256" key="1">
    <source>
        <dbReference type="ARBA" id="ARBA00012475"/>
    </source>
</evidence>
<keyword evidence="2" id="KW-0507">mRNA processing</keyword>
<sequence>MEREYIFQAFELKSTGTQLPFGLPATLFRKDIPKLWGIESPFDVYVVSPKADGLRMMLGCMKGHRGFLIDRAERIVQAEWFKAEADMLLDCEVDGKNIWIFDAVIVNGHNIRKYAYNMRLAAIQSYLTTQIMKPIPHIPQHCILPTRTYSTMGDFNLYVKPIWKLHDIRYALDWQFKMALPCDGMIFTPLALPVVTYRSFDILKWKDVESHTVDFLYKNGKFYAADEKSNLVEFAPASESATVALLNGLVYECKYTGQKWIPIRIRSDKTTPNAQFTIEQTMKNILENLHLTEVDPSRK</sequence>
<dbReference type="PANTHER" id="PTHR10367">
    <property type="entry name" value="MRNA-CAPPING ENZYME"/>
    <property type="match status" value="1"/>
</dbReference>